<organism evidence="1 2">
    <name type="scientific">Funneliformis mosseae</name>
    <name type="common">Endomycorrhizal fungus</name>
    <name type="synonym">Glomus mosseae</name>
    <dbReference type="NCBI Taxonomy" id="27381"/>
    <lineage>
        <taxon>Eukaryota</taxon>
        <taxon>Fungi</taxon>
        <taxon>Fungi incertae sedis</taxon>
        <taxon>Mucoromycota</taxon>
        <taxon>Glomeromycotina</taxon>
        <taxon>Glomeromycetes</taxon>
        <taxon>Glomerales</taxon>
        <taxon>Glomeraceae</taxon>
        <taxon>Funneliformis</taxon>
    </lineage>
</organism>
<name>A0A9N9CG52_FUNMO</name>
<protein>
    <submittedName>
        <fullName evidence="1">15416_t:CDS:1</fullName>
    </submittedName>
</protein>
<reference evidence="1" key="1">
    <citation type="submission" date="2021-06" db="EMBL/GenBank/DDBJ databases">
        <authorList>
            <person name="Kallberg Y."/>
            <person name="Tangrot J."/>
            <person name="Rosling A."/>
        </authorList>
    </citation>
    <scope>NUCLEOTIDE SEQUENCE</scope>
    <source>
        <strain evidence="1">87-6 pot B 2015</strain>
    </source>
</reference>
<comment type="caution">
    <text evidence="1">The sequence shown here is derived from an EMBL/GenBank/DDBJ whole genome shotgun (WGS) entry which is preliminary data.</text>
</comment>
<proteinExistence type="predicted"/>
<evidence type="ECO:0000313" key="1">
    <source>
        <dbReference type="EMBL" id="CAG8602187.1"/>
    </source>
</evidence>
<keyword evidence="2" id="KW-1185">Reference proteome</keyword>
<dbReference type="Proteomes" id="UP000789375">
    <property type="component" value="Unassembled WGS sequence"/>
</dbReference>
<dbReference type="EMBL" id="CAJVPP010002499">
    <property type="protein sequence ID" value="CAG8602187.1"/>
    <property type="molecule type" value="Genomic_DNA"/>
</dbReference>
<evidence type="ECO:0000313" key="2">
    <source>
        <dbReference type="Proteomes" id="UP000789375"/>
    </source>
</evidence>
<feature type="non-terminal residue" evidence="1">
    <location>
        <position position="1"/>
    </location>
</feature>
<dbReference type="AlphaFoldDB" id="A0A9N9CG52"/>
<accession>A0A9N9CG52</accession>
<sequence>VTQFQNQLSEDIIICRECQKKYGDIWEFFVGHQVIRLEKFE</sequence>
<gene>
    <name evidence="1" type="ORF">FMOSSE_LOCUS9009</name>
</gene>